<feature type="transmembrane region" description="Helical" evidence="3">
    <location>
        <begin position="442"/>
        <end position="466"/>
    </location>
</feature>
<evidence type="ECO:0000259" key="4">
    <source>
        <dbReference type="Pfam" id="PF00149"/>
    </source>
</evidence>
<keyword evidence="3" id="KW-0472">Membrane</keyword>
<dbReference type="GO" id="GO:0008081">
    <property type="term" value="F:phosphoric diester hydrolase activity"/>
    <property type="evidence" value="ECO:0007669"/>
    <property type="project" value="TreeGrafter"/>
</dbReference>
<evidence type="ECO:0000313" key="6">
    <source>
        <dbReference type="Proteomes" id="UP000054408"/>
    </source>
</evidence>
<evidence type="ECO:0000313" key="5">
    <source>
        <dbReference type="EMBL" id="KNC53044.1"/>
    </source>
</evidence>
<dbReference type="GeneID" id="25567823"/>
<dbReference type="RefSeq" id="XP_013754722.1">
    <property type="nucleotide sequence ID" value="XM_013899268.1"/>
</dbReference>
<dbReference type="InterPro" id="IPR029052">
    <property type="entry name" value="Metallo-depent_PP-like"/>
</dbReference>
<dbReference type="Proteomes" id="UP000054408">
    <property type="component" value="Unassembled WGS sequence"/>
</dbReference>
<dbReference type="GO" id="GO:0005615">
    <property type="term" value="C:extracellular space"/>
    <property type="evidence" value="ECO:0007669"/>
    <property type="project" value="TreeGrafter"/>
</dbReference>
<dbReference type="OrthoDB" id="348678at2759"/>
<dbReference type="Pfam" id="PF00149">
    <property type="entry name" value="Metallophos"/>
    <property type="match status" value="1"/>
</dbReference>
<accession>A0A0L0DL20</accession>
<evidence type="ECO:0000256" key="3">
    <source>
        <dbReference type="SAM" id="Phobius"/>
    </source>
</evidence>
<dbReference type="Gene3D" id="3.60.21.10">
    <property type="match status" value="1"/>
</dbReference>
<keyword evidence="2" id="KW-0325">Glycoprotein</keyword>
<organism evidence="5 6">
    <name type="scientific">Thecamonas trahens ATCC 50062</name>
    <dbReference type="NCBI Taxonomy" id="461836"/>
    <lineage>
        <taxon>Eukaryota</taxon>
        <taxon>Apusozoa</taxon>
        <taxon>Apusomonadida</taxon>
        <taxon>Apusomonadidae</taxon>
        <taxon>Thecamonas</taxon>
    </lineage>
</organism>
<dbReference type="OMA" id="HVIVLHT"/>
<keyword evidence="1" id="KW-0378">Hydrolase</keyword>
<sequence length="520" mass="55319">MRGMRLLHLSDVHLNALFEAKYGSGTNCMAPKYHTPNAPPPPGPPPPPDHVAVVRCDTSPAVLTSALDAVNALDEPIDFVLLTGDLSAHGYVSSELALAAIANASAAIDAKLGQHPIVPTIGNDDCYPDYFLPLTPNAPWLAKLAEVWAPWLARFAGARDSFLHGGYFEAELAPSLRVLSLNTIYYSISHLPRPAQPVADPLGQFAWLEARLAAARAAGSYHIYLMGHIPPAVSEFQGSAMWDAAYADRYVKLVASYADVVAGQFFGHTHRDEFRLLFREESSVSSALIAGSLSMVFVNNPSFKVVDVTGAPESWIPTNLTAYYLDATNPAALAPWRPEYVFSNAYPPASPHGLSPAGLLALYGAFPQYPDLVTAFSGHRWADYVTADTPEGFAVLCSLATASITDYSECVRDHKLPMPHPLPATSASSAAAPHGRKDNPPVAVVAGIVAGTIIIAIAVVASAFWVRYRSGARSHATLVAARPRSARPSSRALLINDAPAYGSASSAEDALYSSIPSVVA</sequence>
<dbReference type="eggNOG" id="KOG3770">
    <property type="taxonomic scope" value="Eukaryota"/>
</dbReference>
<evidence type="ECO:0000256" key="2">
    <source>
        <dbReference type="ARBA" id="ARBA00023180"/>
    </source>
</evidence>
<protein>
    <recommendedName>
        <fullName evidence="4">Calcineurin-like phosphoesterase domain-containing protein</fullName>
    </recommendedName>
</protein>
<dbReference type="AlphaFoldDB" id="A0A0L0DL20"/>
<dbReference type="InterPro" id="IPR004843">
    <property type="entry name" value="Calcineurin-like_PHP"/>
</dbReference>
<keyword evidence="6" id="KW-1185">Reference proteome</keyword>
<dbReference type="SUPFAM" id="SSF56300">
    <property type="entry name" value="Metallo-dependent phosphatases"/>
    <property type="match status" value="1"/>
</dbReference>
<gene>
    <name evidence="5" type="ORF">AMSG_09337</name>
</gene>
<evidence type="ECO:0000256" key="1">
    <source>
        <dbReference type="ARBA" id="ARBA00022801"/>
    </source>
</evidence>
<proteinExistence type="predicted"/>
<reference evidence="5 6" key="1">
    <citation type="submission" date="2010-05" db="EMBL/GenBank/DDBJ databases">
        <title>The Genome Sequence of Thecamonas trahens ATCC 50062.</title>
        <authorList>
            <consortium name="The Broad Institute Genome Sequencing Platform"/>
            <person name="Russ C."/>
            <person name="Cuomo C."/>
            <person name="Shea T."/>
            <person name="Young S.K."/>
            <person name="Zeng Q."/>
            <person name="Koehrsen M."/>
            <person name="Haas B."/>
            <person name="Borodovsky M."/>
            <person name="Guigo R."/>
            <person name="Alvarado L."/>
            <person name="Berlin A."/>
            <person name="Bochicchio J."/>
            <person name="Borenstein D."/>
            <person name="Chapman S."/>
            <person name="Chen Z."/>
            <person name="Freedman E."/>
            <person name="Gellesch M."/>
            <person name="Goldberg J."/>
            <person name="Griggs A."/>
            <person name="Gujja S."/>
            <person name="Heilman E."/>
            <person name="Heiman D."/>
            <person name="Hepburn T."/>
            <person name="Howarth C."/>
            <person name="Jen D."/>
            <person name="Larson L."/>
            <person name="Mehta T."/>
            <person name="Park D."/>
            <person name="Pearson M."/>
            <person name="Roberts A."/>
            <person name="Saif S."/>
            <person name="Shenoy N."/>
            <person name="Sisk P."/>
            <person name="Stolte C."/>
            <person name="Sykes S."/>
            <person name="Thomson T."/>
            <person name="Walk T."/>
            <person name="White J."/>
            <person name="Yandava C."/>
            <person name="Burger G."/>
            <person name="Gray M.W."/>
            <person name="Holland P.W.H."/>
            <person name="King N."/>
            <person name="Lang F.B.F."/>
            <person name="Roger A.J."/>
            <person name="Ruiz-Trillo I."/>
            <person name="Lander E."/>
            <person name="Nusbaum C."/>
        </authorList>
    </citation>
    <scope>NUCLEOTIDE SEQUENCE [LARGE SCALE GENOMIC DNA]</scope>
    <source>
        <strain evidence="5 6">ATCC 50062</strain>
    </source>
</reference>
<dbReference type="PANTHER" id="PTHR10340:SF57">
    <property type="entry name" value="METALLOPHOS DOMAIN-CONTAINING PROTEIN"/>
    <property type="match status" value="1"/>
</dbReference>
<dbReference type="EMBL" id="GL349478">
    <property type="protein sequence ID" value="KNC53044.1"/>
    <property type="molecule type" value="Genomic_DNA"/>
</dbReference>
<keyword evidence="3" id="KW-1133">Transmembrane helix</keyword>
<dbReference type="PANTHER" id="PTHR10340">
    <property type="entry name" value="SPHINGOMYELIN PHOSPHODIESTERASE"/>
    <property type="match status" value="1"/>
</dbReference>
<name>A0A0L0DL20_THETB</name>
<feature type="domain" description="Calcineurin-like phosphoesterase" evidence="4">
    <location>
        <begin position="4"/>
        <end position="271"/>
    </location>
</feature>
<keyword evidence="3" id="KW-0812">Transmembrane</keyword>